<feature type="domain" description="C2H2-type" evidence="8">
    <location>
        <begin position="24"/>
        <end position="51"/>
    </location>
</feature>
<dbReference type="PROSITE" id="PS50157">
    <property type="entry name" value="ZINC_FINGER_C2H2_2"/>
    <property type="match status" value="1"/>
</dbReference>
<proteinExistence type="predicted"/>
<dbReference type="InterPro" id="IPR044246">
    <property type="entry name" value="ZFP3-like"/>
</dbReference>
<dbReference type="OrthoDB" id="1915958at2759"/>
<evidence type="ECO:0000256" key="6">
    <source>
        <dbReference type="PROSITE-ProRule" id="PRU00042"/>
    </source>
</evidence>
<evidence type="ECO:0000259" key="8">
    <source>
        <dbReference type="PROSITE" id="PS50157"/>
    </source>
</evidence>
<evidence type="ECO:0000313" key="9">
    <source>
        <dbReference type="EMBL" id="KAF3436019.1"/>
    </source>
</evidence>
<feature type="compositionally biased region" description="Basic residues" evidence="7">
    <location>
        <begin position="44"/>
        <end position="57"/>
    </location>
</feature>
<evidence type="ECO:0000256" key="7">
    <source>
        <dbReference type="SAM" id="MobiDB-lite"/>
    </source>
</evidence>
<evidence type="ECO:0000256" key="4">
    <source>
        <dbReference type="ARBA" id="ARBA00022833"/>
    </source>
</evidence>
<evidence type="ECO:0000256" key="2">
    <source>
        <dbReference type="ARBA" id="ARBA00022723"/>
    </source>
</evidence>
<dbReference type="AlphaFoldDB" id="A0A8K0DXF4"/>
<dbReference type="Proteomes" id="UP000796880">
    <property type="component" value="Unassembled WGS sequence"/>
</dbReference>
<dbReference type="EMBL" id="VOIH02000010">
    <property type="protein sequence ID" value="KAF3436019.1"/>
    <property type="molecule type" value="Genomic_DNA"/>
</dbReference>
<feature type="region of interest" description="Disordered" evidence="7">
    <location>
        <begin position="39"/>
        <end position="72"/>
    </location>
</feature>
<comment type="subcellular location">
    <subcellularLocation>
        <location evidence="1">Nucleus</location>
    </subcellularLocation>
</comment>
<evidence type="ECO:0000313" key="10">
    <source>
        <dbReference type="Proteomes" id="UP000796880"/>
    </source>
</evidence>
<protein>
    <recommendedName>
        <fullName evidence="8">C2H2-type domain-containing protein</fullName>
    </recommendedName>
</protein>
<dbReference type="GO" id="GO:0009788">
    <property type="term" value="P:negative regulation of abscisic acid-activated signaling pathway"/>
    <property type="evidence" value="ECO:0007669"/>
    <property type="project" value="InterPro"/>
</dbReference>
<keyword evidence="10" id="KW-1185">Reference proteome</keyword>
<reference evidence="9" key="1">
    <citation type="submission" date="2020-03" db="EMBL/GenBank/DDBJ databases">
        <title>A high-quality chromosome-level genome assembly of a woody plant with both climbing and erect habits, Rhamnella rubrinervis.</title>
        <authorList>
            <person name="Lu Z."/>
            <person name="Yang Y."/>
            <person name="Zhu X."/>
            <person name="Sun Y."/>
        </authorList>
    </citation>
    <scope>NUCLEOTIDE SEQUENCE</scope>
    <source>
        <strain evidence="9">BYM</strain>
        <tissue evidence="9">Leaf</tissue>
    </source>
</reference>
<dbReference type="InterPro" id="IPR036236">
    <property type="entry name" value="Znf_C2H2_sf"/>
</dbReference>
<keyword evidence="3 6" id="KW-0863">Zinc-finger</keyword>
<evidence type="ECO:0000256" key="3">
    <source>
        <dbReference type="ARBA" id="ARBA00022771"/>
    </source>
</evidence>
<keyword evidence="4" id="KW-0862">Zinc</keyword>
<name>A0A8K0DXF4_9ROSA</name>
<dbReference type="Gene3D" id="3.30.160.60">
    <property type="entry name" value="Classic Zinc Finger"/>
    <property type="match status" value="1"/>
</dbReference>
<comment type="caution">
    <text evidence="9">The sequence shown here is derived from an EMBL/GenBank/DDBJ whole genome shotgun (WGS) entry which is preliminary data.</text>
</comment>
<dbReference type="GO" id="GO:0008270">
    <property type="term" value="F:zinc ion binding"/>
    <property type="evidence" value="ECO:0007669"/>
    <property type="project" value="UniProtKB-KW"/>
</dbReference>
<sequence length="194" mass="21361">MEDEEKVTQGGARNGEDTTTSRVFPCLFCSRKFYSSQALGGHQNAHKKERTAARKAKRASEFSPPNFPSHPQSSPLVFASNPHLGILHPSTYITAHSGNLHYFPTNHQFSSDRFGSNGAPRFENLVYYGGGTCSNSNNGYPCEEDEQSFVNWQRSIRCSSSSQHASVLTNSNYSIAIGNGDKGNDKKLDLSLHL</sequence>
<dbReference type="InterPro" id="IPR013087">
    <property type="entry name" value="Znf_C2H2_type"/>
</dbReference>
<dbReference type="PANTHER" id="PTHR47287">
    <property type="entry name" value="C2H2 AND C2HC ZINC FINGERS SUPERFAMILY PROTEIN"/>
    <property type="match status" value="1"/>
</dbReference>
<accession>A0A8K0DXF4</accession>
<dbReference type="GO" id="GO:0005634">
    <property type="term" value="C:nucleus"/>
    <property type="evidence" value="ECO:0007669"/>
    <property type="project" value="UniProtKB-SubCell"/>
</dbReference>
<organism evidence="9 10">
    <name type="scientific">Rhamnella rubrinervis</name>
    <dbReference type="NCBI Taxonomy" id="2594499"/>
    <lineage>
        <taxon>Eukaryota</taxon>
        <taxon>Viridiplantae</taxon>
        <taxon>Streptophyta</taxon>
        <taxon>Embryophyta</taxon>
        <taxon>Tracheophyta</taxon>
        <taxon>Spermatophyta</taxon>
        <taxon>Magnoliopsida</taxon>
        <taxon>eudicotyledons</taxon>
        <taxon>Gunneridae</taxon>
        <taxon>Pentapetalae</taxon>
        <taxon>rosids</taxon>
        <taxon>fabids</taxon>
        <taxon>Rosales</taxon>
        <taxon>Rhamnaceae</taxon>
        <taxon>rhamnoid group</taxon>
        <taxon>Rhamneae</taxon>
        <taxon>Rhamnella</taxon>
    </lineage>
</organism>
<gene>
    <name evidence="9" type="ORF">FNV43_RR23111</name>
</gene>
<keyword evidence="5" id="KW-0539">Nucleus</keyword>
<dbReference type="PANTHER" id="PTHR47287:SF15">
    <property type="entry name" value="ZINC FINGER PROTEIN 3-LIKE"/>
    <property type="match status" value="1"/>
</dbReference>
<dbReference type="PROSITE" id="PS00028">
    <property type="entry name" value="ZINC_FINGER_C2H2_1"/>
    <property type="match status" value="1"/>
</dbReference>
<evidence type="ECO:0000256" key="5">
    <source>
        <dbReference type="ARBA" id="ARBA00023242"/>
    </source>
</evidence>
<keyword evidence="2" id="KW-0479">Metal-binding</keyword>
<evidence type="ECO:0000256" key="1">
    <source>
        <dbReference type="ARBA" id="ARBA00004123"/>
    </source>
</evidence>
<dbReference type="SUPFAM" id="SSF57667">
    <property type="entry name" value="beta-beta-alpha zinc fingers"/>
    <property type="match status" value="1"/>
</dbReference>